<keyword evidence="2" id="KW-0812">Transmembrane</keyword>
<dbReference type="Gene3D" id="2.60.40.1120">
    <property type="entry name" value="Carboxypeptidase-like, regulatory domain"/>
    <property type="match status" value="1"/>
</dbReference>
<feature type="compositionally biased region" description="Pro residues" evidence="1">
    <location>
        <begin position="142"/>
        <end position="178"/>
    </location>
</feature>
<dbReference type="RefSeq" id="WP_409655903.1">
    <property type="nucleotide sequence ID" value="NZ_JBKBUW010000018.1"/>
</dbReference>
<proteinExistence type="predicted"/>
<dbReference type="InterPro" id="IPR013229">
    <property type="entry name" value="PEGA"/>
</dbReference>
<feature type="transmembrane region" description="Helical" evidence="2">
    <location>
        <begin position="6"/>
        <end position="22"/>
    </location>
</feature>
<gene>
    <name evidence="4" type="ORF">ENS82_13915</name>
</gene>
<evidence type="ECO:0000256" key="2">
    <source>
        <dbReference type="SAM" id="Phobius"/>
    </source>
</evidence>
<feature type="transmembrane region" description="Helical" evidence="2">
    <location>
        <begin position="29"/>
        <end position="49"/>
    </location>
</feature>
<feature type="transmembrane region" description="Helical" evidence="2">
    <location>
        <begin position="55"/>
        <end position="73"/>
    </location>
</feature>
<feature type="compositionally biased region" description="Low complexity" evidence="1">
    <location>
        <begin position="123"/>
        <end position="141"/>
    </location>
</feature>
<evidence type="ECO:0000256" key="1">
    <source>
        <dbReference type="SAM" id="MobiDB-lite"/>
    </source>
</evidence>
<protein>
    <submittedName>
        <fullName evidence="4">PEGA domain-containing protein</fullName>
    </submittedName>
</protein>
<comment type="caution">
    <text evidence="4">The sequence shown here is derived from an EMBL/GenBank/DDBJ whole genome shotgun (WGS) entry which is preliminary data.</text>
</comment>
<feature type="region of interest" description="Disordered" evidence="1">
    <location>
        <begin position="113"/>
        <end position="184"/>
    </location>
</feature>
<dbReference type="AlphaFoldDB" id="A0A7C3HTJ2"/>
<evidence type="ECO:0000259" key="3">
    <source>
        <dbReference type="Pfam" id="PF08308"/>
    </source>
</evidence>
<dbReference type="EMBL" id="DSWI01000035">
    <property type="protein sequence ID" value="HFG21782.1"/>
    <property type="molecule type" value="Genomic_DNA"/>
</dbReference>
<keyword evidence="2" id="KW-0472">Membrane</keyword>
<feature type="domain" description="PEGA" evidence="3">
    <location>
        <begin position="227"/>
        <end position="260"/>
    </location>
</feature>
<dbReference type="Pfam" id="PF08308">
    <property type="entry name" value="PEGA"/>
    <property type="match status" value="1"/>
</dbReference>
<organism evidence="4">
    <name type="scientific">Meiothermus ruber</name>
    <dbReference type="NCBI Taxonomy" id="277"/>
    <lineage>
        <taxon>Bacteria</taxon>
        <taxon>Thermotogati</taxon>
        <taxon>Deinococcota</taxon>
        <taxon>Deinococci</taxon>
        <taxon>Thermales</taxon>
        <taxon>Thermaceae</taxon>
        <taxon>Meiothermus</taxon>
    </lineage>
</organism>
<name>A0A7C3HTJ2_MEIRU</name>
<keyword evidence="2" id="KW-1133">Transmembrane helix</keyword>
<feature type="transmembrane region" description="Helical" evidence="2">
    <location>
        <begin position="80"/>
        <end position="101"/>
    </location>
</feature>
<accession>A0A7C3HTJ2</accession>
<sequence>MNALLLWILGILGVLILLWGLTRLSRGGLAWMGFGLMLGLAGLGGAWLHQQYGTAVFWGLGVLGVLLLVWALLNLRSRLAGWITALAVLLALTGFGSIVLLNSSSPNLLTSGTIPNPLDNFQTSPSAPDSSTSTPPAETTPAPNPTPPEPSPLPTPEPATPSSPTPEPLPPTSSPTPPAATGSLREVEPACPCILNVQVKAPNPTVHILQGTTEIASSRQERSSFLLEAGDYTLQVEAPGYRTFSALINVPNNKNLEVELAQQ</sequence>
<reference evidence="4" key="1">
    <citation type="journal article" date="2020" name="mSystems">
        <title>Genome- and Community-Level Interaction Insights into Carbon Utilization and Element Cycling Functions of Hydrothermarchaeota in Hydrothermal Sediment.</title>
        <authorList>
            <person name="Zhou Z."/>
            <person name="Liu Y."/>
            <person name="Xu W."/>
            <person name="Pan J."/>
            <person name="Luo Z.H."/>
            <person name="Li M."/>
        </authorList>
    </citation>
    <scope>NUCLEOTIDE SEQUENCE [LARGE SCALE GENOMIC DNA]</scope>
    <source>
        <strain evidence="4">SpSt-524</strain>
    </source>
</reference>
<evidence type="ECO:0000313" key="4">
    <source>
        <dbReference type="EMBL" id="HFG21782.1"/>
    </source>
</evidence>